<dbReference type="Proteomes" id="UP000297028">
    <property type="component" value="Segment"/>
</dbReference>
<keyword evidence="2" id="KW-1185">Reference proteome</keyword>
<protein>
    <submittedName>
        <fullName evidence="1">Gp16</fullName>
    </submittedName>
</protein>
<name>A0A2L0WTZ6_9ABAC</name>
<reference evidence="1 2" key="1">
    <citation type="journal article" date="2018" name="PLoS ONE">
        <title>Genome analysis of a novel Group I alphabaculovirus obtained from Oxyplax ochracea.</title>
        <authorList>
            <person name="Wang J."/>
            <person name="Hou D."/>
            <person name="Wang Q."/>
            <person name="Kuang W."/>
            <person name="Zhang L."/>
            <person name="Li J."/>
            <person name="Shen S."/>
            <person name="Deng F."/>
            <person name="Wang H."/>
            <person name="Hu Z."/>
            <person name="Wang M."/>
        </authorList>
    </citation>
    <scope>NUCLEOTIDE SEQUENCE [LARGE SCALE GENOMIC DNA]</scope>
    <source>
        <strain evidence="1">435</strain>
    </source>
</reference>
<sequence length="101" mass="11773">MNFWAGFSLTLIIYLAYSGHLKRELNEIKSILIVTFERTEKRFEKSVSEIYEFKTDVLKSISELRNNTIKMWKDISNNGKSIANLDEKINVLLSQNDVIVD</sequence>
<dbReference type="EMBL" id="MF143631">
    <property type="protein sequence ID" value="AVA31122.1"/>
    <property type="molecule type" value="Genomic_DNA"/>
</dbReference>
<accession>A0A2L0WTZ6</accession>
<proteinExistence type="predicted"/>
<gene>
    <name evidence="1" type="ORF">Oxoc_ORF23</name>
</gene>
<evidence type="ECO:0000313" key="2">
    <source>
        <dbReference type="Proteomes" id="UP000297028"/>
    </source>
</evidence>
<evidence type="ECO:0000313" key="1">
    <source>
        <dbReference type="EMBL" id="AVA31122.1"/>
    </source>
</evidence>
<organism evidence="1 2">
    <name type="scientific">Oxyplax ochracea nucleopolyhedrovirus</name>
    <dbReference type="NCBI Taxonomy" id="2083176"/>
    <lineage>
        <taxon>Viruses</taxon>
        <taxon>Viruses incertae sedis</taxon>
        <taxon>Naldaviricetes</taxon>
        <taxon>Lefavirales</taxon>
        <taxon>Baculoviridae</taxon>
        <taxon>Alphabaculovirus</taxon>
        <taxon>Alphabaculovirus oxochraceae</taxon>
    </lineage>
</organism>